<dbReference type="Proteomes" id="UP000004310">
    <property type="component" value="Unassembled WGS sequence"/>
</dbReference>
<gene>
    <name evidence="1" type="ORF">FP2506_02050</name>
</gene>
<accession>Q0FYL0</accession>
<dbReference type="AlphaFoldDB" id="Q0FYL0"/>
<evidence type="ECO:0000313" key="1">
    <source>
        <dbReference type="EMBL" id="EAU39985.1"/>
    </source>
</evidence>
<evidence type="ECO:0000313" key="2">
    <source>
        <dbReference type="Proteomes" id="UP000004310"/>
    </source>
</evidence>
<keyword evidence="2" id="KW-1185">Reference proteome</keyword>
<name>Q0FYL0_9HYPH</name>
<sequence length="68" mass="7841">MRHLSLFTKSYLRAIFVFDASRSMKTNFLGSRSNWPSKQASLSDVRTILFALVRGPLSHLNARRSKDR</sequence>
<protein>
    <submittedName>
        <fullName evidence="1">Uncharacterized protein</fullName>
    </submittedName>
</protein>
<dbReference type="EMBL" id="AATP01000010">
    <property type="protein sequence ID" value="EAU39985.1"/>
    <property type="molecule type" value="Genomic_DNA"/>
</dbReference>
<comment type="caution">
    <text evidence="1">The sequence shown here is derived from an EMBL/GenBank/DDBJ whole genome shotgun (WGS) entry which is preliminary data.</text>
</comment>
<proteinExistence type="predicted"/>
<dbReference type="HOGENOM" id="CLU_2787847_0_0_5"/>
<organism evidence="1 2">
    <name type="scientific">Fulvimarina pelagi HTCC2506</name>
    <dbReference type="NCBI Taxonomy" id="314231"/>
    <lineage>
        <taxon>Bacteria</taxon>
        <taxon>Pseudomonadati</taxon>
        <taxon>Pseudomonadota</taxon>
        <taxon>Alphaproteobacteria</taxon>
        <taxon>Hyphomicrobiales</taxon>
        <taxon>Aurantimonadaceae</taxon>
        <taxon>Fulvimarina</taxon>
    </lineage>
</organism>
<reference evidence="1 2" key="1">
    <citation type="journal article" date="2010" name="J. Bacteriol.">
        <title>Genome sequence of Fulvimarina pelagi HTCC2506T, a Mn(II)-oxidizing alphaproteobacterium possessing an aerobic anoxygenic photosynthetic gene cluster and Xanthorhodopsin.</title>
        <authorList>
            <person name="Kang I."/>
            <person name="Oh H.M."/>
            <person name="Lim S.I."/>
            <person name="Ferriera S."/>
            <person name="Giovannoni S.J."/>
            <person name="Cho J.C."/>
        </authorList>
    </citation>
    <scope>NUCLEOTIDE SEQUENCE [LARGE SCALE GENOMIC DNA]</scope>
    <source>
        <strain evidence="1 2">HTCC2506</strain>
    </source>
</reference>